<organism evidence="7 8">
    <name type="scientific">Digitaria exilis</name>
    <dbReference type="NCBI Taxonomy" id="1010633"/>
    <lineage>
        <taxon>Eukaryota</taxon>
        <taxon>Viridiplantae</taxon>
        <taxon>Streptophyta</taxon>
        <taxon>Embryophyta</taxon>
        <taxon>Tracheophyta</taxon>
        <taxon>Spermatophyta</taxon>
        <taxon>Magnoliopsida</taxon>
        <taxon>Liliopsida</taxon>
        <taxon>Poales</taxon>
        <taxon>Poaceae</taxon>
        <taxon>PACMAD clade</taxon>
        <taxon>Panicoideae</taxon>
        <taxon>Panicodae</taxon>
        <taxon>Paniceae</taxon>
        <taxon>Anthephorinae</taxon>
        <taxon>Digitaria</taxon>
    </lineage>
</organism>
<dbReference type="Pfam" id="PF00043">
    <property type="entry name" value="GST_C"/>
    <property type="match status" value="1"/>
</dbReference>
<accession>A0A835FR65</accession>
<dbReference type="GO" id="GO:0004364">
    <property type="term" value="F:glutathione transferase activity"/>
    <property type="evidence" value="ECO:0007669"/>
    <property type="project" value="UniProtKB-EC"/>
</dbReference>
<dbReference type="SUPFAM" id="SSF47616">
    <property type="entry name" value="GST C-terminal domain-like"/>
    <property type="match status" value="1"/>
</dbReference>
<dbReference type="InterPro" id="IPR004046">
    <property type="entry name" value="GST_C"/>
</dbReference>
<comment type="similarity">
    <text evidence="1">Belongs to the GST superfamily. Phi family.</text>
</comment>
<dbReference type="Proteomes" id="UP000636709">
    <property type="component" value="Unassembled WGS sequence"/>
</dbReference>
<dbReference type="PROSITE" id="PS50405">
    <property type="entry name" value="GST_CTER"/>
    <property type="match status" value="1"/>
</dbReference>
<dbReference type="AlphaFoldDB" id="A0A835FR65"/>
<reference evidence="7" key="1">
    <citation type="submission" date="2020-07" db="EMBL/GenBank/DDBJ databases">
        <title>Genome sequence and genetic diversity analysis of an under-domesticated orphan crop, white fonio (Digitaria exilis).</title>
        <authorList>
            <person name="Bennetzen J.L."/>
            <person name="Chen S."/>
            <person name="Ma X."/>
            <person name="Wang X."/>
            <person name="Yssel A.E.J."/>
            <person name="Chaluvadi S.R."/>
            <person name="Johnson M."/>
            <person name="Gangashetty P."/>
            <person name="Hamidou F."/>
            <person name="Sanogo M.D."/>
            <person name="Zwaenepoel A."/>
            <person name="Wallace J."/>
            <person name="Van De Peer Y."/>
            <person name="Van Deynze A."/>
        </authorList>
    </citation>
    <scope>NUCLEOTIDE SEQUENCE</scope>
    <source>
        <tissue evidence="7">Leaves</tissue>
    </source>
</reference>
<dbReference type="InterPro" id="IPR025659">
    <property type="entry name" value="Tubby-like_C"/>
</dbReference>
<dbReference type="PANTHER" id="PTHR43900:SF76">
    <property type="entry name" value="GLUTATHIONE S-TRANSFERASE 1"/>
    <property type="match status" value="1"/>
</dbReference>
<dbReference type="EC" id="2.5.1.18" evidence="2"/>
<dbReference type="Gene3D" id="3.40.30.10">
    <property type="entry name" value="Glutaredoxin"/>
    <property type="match status" value="1"/>
</dbReference>
<dbReference type="FunFam" id="1.20.1050.10:FF:000004">
    <property type="entry name" value="Glutathione S-transferase F2"/>
    <property type="match status" value="1"/>
</dbReference>
<dbReference type="InterPro" id="IPR036249">
    <property type="entry name" value="Thioredoxin-like_sf"/>
</dbReference>
<proteinExistence type="inferred from homology"/>
<dbReference type="SUPFAM" id="SSF54518">
    <property type="entry name" value="Tubby C-terminal domain-like"/>
    <property type="match status" value="1"/>
</dbReference>
<evidence type="ECO:0000259" key="6">
    <source>
        <dbReference type="PROSITE" id="PS50405"/>
    </source>
</evidence>
<evidence type="ECO:0000313" key="8">
    <source>
        <dbReference type="Proteomes" id="UP000636709"/>
    </source>
</evidence>
<feature type="domain" description="GST C-terminal" evidence="6">
    <location>
        <begin position="170"/>
        <end position="302"/>
    </location>
</feature>
<comment type="catalytic activity">
    <reaction evidence="4">
        <text>RX + glutathione = an S-substituted glutathione + a halide anion + H(+)</text>
        <dbReference type="Rhea" id="RHEA:16437"/>
        <dbReference type="ChEBI" id="CHEBI:15378"/>
        <dbReference type="ChEBI" id="CHEBI:16042"/>
        <dbReference type="ChEBI" id="CHEBI:17792"/>
        <dbReference type="ChEBI" id="CHEBI:57925"/>
        <dbReference type="ChEBI" id="CHEBI:90779"/>
        <dbReference type="EC" id="2.5.1.18"/>
    </reaction>
</comment>
<dbReference type="InterPro" id="IPR010987">
    <property type="entry name" value="Glutathione-S-Trfase_C-like"/>
</dbReference>
<dbReference type="SFLD" id="SFLDG00358">
    <property type="entry name" value="Main_(cytGST)"/>
    <property type="match status" value="1"/>
</dbReference>
<dbReference type="SUPFAM" id="SSF52833">
    <property type="entry name" value="Thioredoxin-like"/>
    <property type="match status" value="1"/>
</dbReference>
<keyword evidence="3" id="KW-0808">Transferase</keyword>
<evidence type="ECO:0000259" key="5">
    <source>
        <dbReference type="PROSITE" id="PS50404"/>
    </source>
</evidence>
<dbReference type="PANTHER" id="PTHR43900">
    <property type="entry name" value="GLUTATHIONE S-TRANSFERASE RHO"/>
    <property type="match status" value="1"/>
</dbReference>
<gene>
    <name evidence="7" type="ORF">HU200_005155</name>
</gene>
<dbReference type="SFLD" id="SFLDS00019">
    <property type="entry name" value="Glutathione_Transferase_(cytos"/>
    <property type="match status" value="1"/>
</dbReference>
<dbReference type="GO" id="GO:0009635">
    <property type="term" value="P:response to herbicide"/>
    <property type="evidence" value="ECO:0007669"/>
    <property type="project" value="UniProtKB-ARBA"/>
</dbReference>
<dbReference type="GO" id="GO:0006749">
    <property type="term" value="P:glutathione metabolic process"/>
    <property type="evidence" value="ECO:0007669"/>
    <property type="project" value="TreeGrafter"/>
</dbReference>
<evidence type="ECO:0000256" key="2">
    <source>
        <dbReference type="ARBA" id="ARBA00012452"/>
    </source>
</evidence>
<dbReference type="GO" id="GO:0043295">
    <property type="term" value="F:glutathione binding"/>
    <property type="evidence" value="ECO:0007669"/>
    <property type="project" value="TreeGrafter"/>
</dbReference>
<sequence>MLHAFKWLHVHLSIKSNSRSGDPGWMLLWIGTGFLRRLGDPGCSDGQMQTNMSPMKVFGHPMLTNVARVLFFLEEVGAEYELVPVDFLAGEHKRPQHLKLNPFGKMPGFQDGDLVLFGEHESIDHSFLPSFLSVIYIVNNKSTTESRAISKYILRKYGKADLDLLGDNGSIEESSMVDVWTEVEAEQYYPAIAPVVFECIINPFIMRTAPTNQTVVDASLERLRGVLGIYEARLEKTAYLAGDSVSFADLNHIPFTFYFMATPYASLFDDYPKVKAWWERLMARPAVERTYQYCAAFGSRPFQWSQGRLAPSSCELRCDACSVMTRYTITADECSGGKQGRRIVDDSTGVAVAEVGVGDDVLSLVVEPGADLSLVVGLVLVYGLMNRSI</sequence>
<dbReference type="InterPro" id="IPR038595">
    <property type="entry name" value="LOR_sf"/>
</dbReference>
<dbReference type="Gene3D" id="1.20.1050.10">
    <property type="match status" value="1"/>
</dbReference>
<dbReference type="GO" id="GO:0005737">
    <property type="term" value="C:cytoplasm"/>
    <property type="evidence" value="ECO:0007669"/>
    <property type="project" value="TreeGrafter"/>
</dbReference>
<evidence type="ECO:0000256" key="3">
    <source>
        <dbReference type="ARBA" id="ARBA00022679"/>
    </source>
</evidence>
<feature type="domain" description="GST N-terminal" evidence="5">
    <location>
        <begin position="53"/>
        <end position="161"/>
    </location>
</feature>
<dbReference type="PROSITE" id="PS50404">
    <property type="entry name" value="GST_NTER"/>
    <property type="match status" value="1"/>
</dbReference>
<dbReference type="CDD" id="cd03187">
    <property type="entry name" value="GST_C_Phi"/>
    <property type="match status" value="1"/>
</dbReference>
<dbReference type="EMBL" id="JACEFO010000340">
    <property type="protein sequence ID" value="KAF8774931.1"/>
    <property type="molecule type" value="Genomic_DNA"/>
</dbReference>
<evidence type="ECO:0000313" key="7">
    <source>
        <dbReference type="EMBL" id="KAF8774931.1"/>
    </source>
</evidence>
<protein>
    <recommendedName>
        <fullName evidence="2">glutathione transferase</fullName>
        <ecNumber evidence="2">2.5.1.18</ecNumber>
    </recommendedName>
</protein>
<keyword evidence="8" id="KW-1185">Reference proteome</keyword>
<dbReference type="InterPro" id="IPR036282">
    <property type="entry name" value="Glutathione-S-Trfase_C_sf"/>
</dbReference>
<dbReference type="CDD" id="cd03053">
    <property type="entry name" value="GST_N_Phi"/>
    <property type="match status" value="1"/>
</dbReference>
<dbReference type="Pfam" id="PF02798">
    <property type="entry name" value="GST_N"/>
    <property type="match status" value="1"/>
</dbReference>
<dbReference type="InterPro" id="IPR004045">
    <property type="entry name" value="Glutathione_S-Trfase_N"/>
</dbReference>
<dbReference type="Gene3D" id="2.40.160.200">
    <property type="entry name" value="LURP1-related"/>
    <property type="match status" value="1"/>
</dbReference>
<evidence type="ECO:0000256" key="4">
    <source>
        <dbReference type="ARBA" id="ARBA00047960"/>
    </source>
</evidence>
<dbReference type="InterPro" id="IPR040079">
    <property type="entry name" value="Glutathione_S-Trfase"/>
</dbReference>
<dbReference type="FunFam" id="3.40.30.10:FF:000016">
    <property type="entry name" value="Glutathione S-transferase F2"/>
    <property type="match status" value="1"/>
</dbReference>
<dbReference type="OrthoDB" id="606951at2759"/>
<evidence type="ECO:0000256" key="1">
    <source>
        <dbReference type="ARBA" id="ARBA00010128"/>
    </source>
</evidence>
<name>A0A835FR65_9POAL</name>
<comment type="caution">
    <text evidence="7">The sequence shown here is derived from an EMBL/GenBank/DDBJ whole genome shotgun (WGS) entry which is preliminary data.</text>
</comment>
<dbReference type="InterPro" id="IPR034347">
    <property type="entry name" value="GST_Phi_C"/>
</dbReference>